<dbReference type="InterPro" id="IPR009057">
    <property type="entry name" value="Homeodomain-like_sf"/>
</dbReference>
<gene>
    <name evidence="4" type="ORF">rosmuc_00646</name>
</gene>
<evidence type="ECO:0000259" key="3">
    <source>
        <dbReference type="PROSITE" id="PS50977"/>
    </source>
</evidence>
<dbReference type="Gene3D" id="1.10.357.10">
    <property type="entry name" value="Tetracycline Repressor, domain 2"/>
    <property type="match status" value="1"/>
</dbReference>
<feature type="DNA-binding region" description="H-T-H motif" evidence="2">
    <location>
        <begin position="44"/>
        <end position="63"/>
    </location>
</feature>
<dbReference type="PANTHER" id="PTHR30328">
    <property type="entry name" value="TRANSCRIPTIONAL REPRESSOR"/>
    <property type="match status" value="1"/>
</dbReference>
<evidence type="ECO:0000256" key="2">
    <source>
        <dbReference type="PROSITE-ProRule" id="PRU00335"/>
    </source>
</evidence>
<organism evidence="4 5">
    <name type="scientific">Roseovarius mucosus DSM 17069</name>
    <dbReference type="NCBI Taxonomy" id="1288298"/>
    <lineage>
        <taxon>Bacteria</taxon>
        <taxon>Pseudomonadati</taxon>
        <taxon>Pseudomonadota</taxon>
        <taxon>Alphaproteobacteria</taxon>
        <taxon>Rhodobacterales</taxon>
        <taxon>Roseobacteraceae</taxon>
        <taxon>Roseovarius</taxon>
    </lineage>
</organism>
<dbReference type="SUPFAM" id="SSF48498">
    <property type="entry name" value="Tetracyclin repressor-like, C-terminal domain"/>
    <property type="match status" value="1"/>
</dbReference>
<dbReference type="Proteomes" id="UP000030021">
    <property type="component" value="Unassembled WGS sequence"/>
</dbReference>
<dbReference type="InterPro" id="IPR036271">
    <property type="entry name" value="Tet_transcr_reg_TetR-rel_C_sf"/>
</dbReference>
<accession>A0A0A0HMV0</accession>
<dbReference type="PROSITE" id="PS50977">
    <property type="entry name" value="HTH_TETR_2"/>
    <property type="match status" value="1"/>
</dbReference>
<dbReference type="EMBL" id="AONH01000002">
    <property type="protein sequence ID" value="KGM89162.1"/>
    <property type="molecule type" value="Genomic_DNA"/>
</dbReference>
<name>A0A0A0HMV0_9RHOB</name>
<dbReference type="RefSeq" id="WP_075571712.1">
    <property type="nucleotide sequence ID" value="NZ_KN293976.1"/>
</dbReference>
<dbReference type="Pfam" id="PF00440">
    <property type="entry name" value="TetR_N"/>
    <property type="match status" value="1"/>
</dbReference>
<proteinExistence type="predicted"/>
<evidence type="ECO:0000256" key="1">
    <source>
        <dbReference type="ARBA" id="ARBA00023125"/>
    </source>
</evidence>
<dbReference type="InterPro" id="IPR041474">
    <property type="entry name" value="NicS_C"/>
</dbReference>
<dbReference type="GO" id="GO:0003677">
    <property type="term" value="F:DNA binding"/>
    <property type="evidence" value="ECO:0007669"/>
    <property type="project" value="UniProtKB-UniRule"/>
</dbReference>
<protein>
    <submittedName>
        <fullName evidence="4">Transcriptional regulator, TetR family</fullName>
    </submittedName>
</protein>
<dbReference type="InterPro" id="IPR050109">
    <property type="entry name" value="HTH-type_TetR-like_transc_reg"/>
</dbReference>
<dbReference type="eggNOG" id="COG1309">
    <property type="taxonomic scope" value="Bacteria"/>
</dbReference>
<evidence type="ECO:0000313" key="4">
    <source>
        <dbReference type="EMBL" id="KGM89162.1"/>
    </source>
</evidence>
<evidence type="ECO:0000313" key="5">
    <source>
        <dbReference type="Proteomes" id="UP000030021"/>
    </source>
</evidence>
<dbReference type="Pfam" id="PF17938">
    <property type="entry name" value="TetR_C_29"/>
    <property type="match status" value="1"/>
</dbReference>
<dbReference type="HOGENOM" id="CLU_069356_1_2_5"/>
<dbReference type="InterPro" id="IPR001647">
    <property type="entry name" value="HTH_TetR"/>
</dbReference>
<feature type="domain" description="HTH tetR-type" evidence="3">
    <location>
        <begin position="21"/>
        <end position="81"/>
    </location>
</feature>
<keyword evidence="1 2" id="KW-0238">DNA-binding</keyword>
<dbReference type="PRINTS" id="PR00455">
    <property type="entry name" value="HTHTETR"/>
</dbReference>
<sequence length="231" mass="25600">MSNRISAVPEVAPKSEGRSASQTKEKILLAAIEEFCEHGYAGASTTSIVSAAGCNIRMLYHYFESKDGLYLAALTRVYQHLRSSEASADFWNLPPRQAIIALTHFTFDYMVKNQSFPRMIINENLNKGRAAVSIADSIRTASSPFIAKIDKLISQGHTSGEFSHRPDALNLYLTILGLSFIHITNRFTLTATFGVDMSSEVFLSERREHITHTILALLSCGINSERKGLKV</sequence>
<dbReference type="PATRIC" id="fig|1288298.3.peg.647"/>
<dbReference type="AlphaFoldDB" id="A0A0A0HMV0"/>
<reference evidence="4 5" key="1">
    <citation type="submission" date="2013-01" db="EMBL/GenBank/DDBJ databases">
        <authorList>
            <person name="Fiebig A."/>
            <person name="Goeker M."/>
            <person name="Klenk H.-P.P."/>
        </authorList>
    </citation>
    <scope>NUCLEOTIDE SEQUENCE [LARGE SCALE GENOMIC DNA]</scope>
    <source>
        <strain evidence="4 5">DSM 17069</strain>
    </source>
</reference>
<comment type="caution">
    <text evidence="4">The sequence shown here is derived from an EMBL/GenBank/DDBJ whole genome shotgun (WGS) entry which is preliminary data.</text>
</comment>
<dbReference type="SUPFAM" id="SSF46689">
    <property type="entry name" value="Homeodomain-like"/>
    <property type="match status" value="1"/>
</dbReference>
<dbReference type="PANTHER" id="PTHR30328:SF54">
    <property type="entry name" value="HTH-TYPE TRANSCRIPTIONAL REPRESSOR SCO4008"/>
    <property type="match status" value="1"/>
</dbReference>